<sequence length="295" mass="32782">MRFNLIGPFEIVTDDGRTYQPGTPKVCQTLALLLTRPGEIVTAEALIRELWGENPPRSAVTTLQTYVYHARRMFTQEQLAPAGRCLIATTAAGYVMNVEDSEVDVRVFERLVTLARWELAEEEPQKALRTVGRALDLWRGPALSNFPAGDVLAGHVVHLEELRIRAFETRIEAQEALGRHRESIPELRKLINDYPLNEWFHSRLIGALGAAGRRAEALQAYQKVRRLLAEELGLEPSAELKRLHGGLLSPVRGTGRSAVFERGSRGVGDGRHPGRAQGRTQEETACPVVCSPRSP</sequence>
<dbReference type="SUPFAM" id="SSF46894">
    <property type="entry name" value="C-terminal effector domain of the bipartite response regulators"/>
    <property type="match status" value="1"/>
</dbReference>
<keyword evidence="2" id="KW-0902">Two-component regulatory system</keyword>
<feature type="compositionally biased region" description="Basic and acidic residues" evidence="7">
    <location>
        <begin position="262"/>
        <end position="272"/>
    </location>
</feature>
<evidence type="ECO:0000313" key="9">
    <source>
        <dbReference type="EMBL" id="MFH7600332.1"/>
    </source>
</evidence>
<comment type="caution">
    <text evidence="9">The sequence shown here is derived from an EMBL/GenBank/DDBJ whole genome shotgun (WGS) entry which is preliminary data.</text>
</comment>
<evidence type="ECO:0000256" key="1">
    <source>
        <dbReference type="ARBA" id="ARBA00005820"/>
    </source>
</evidence>
<dbReference type="InterPro" id="IPR011990">
    <property type="entry name" value="TPR-like_helical_dom_sf"/>
</dbReference>
<protein>
    <submittedName>
        <fullName evidence="9">AfsR/SARP family transcriptional regulator</fullName>
    </submittedName>
</protein>
<feature type="region of interest" description="Disordered" evidence="7">
    <location>
        <begin position="261"/>
        <end position="295"/>
    </location>
</feature>
<dbReference type="CDD" id="cd15831">
    <property type="entry name" value="BTAD"/>
    <property type="match status" value="1"/>
</dbReference>
<evidence type="ECO:0000256" key="4">
    <source>
        <dbReference type="ARBA" id="ARBA00023125"/>
    </source>
</evidence>
<dbReference type="Gene3D" id="1.10.10.10">
    <property type="entry name" value="Winged helix-like DNA-binding domain superfamily/Winged helix DNA-binding domain"/>
    <property type="match status" value="1"/>
</dbReference>
<dbReference type="InterPro" id="IPR001867">
    <property type="entry name" value="OmpR/PhoB-type_DNA-bd"/>
</dbReference>
<dbReference type="SMART" id="SM01043">
    <property type="entry name" value="BTAD"/>
    <property type="match status" value="1"/>
</dbReference>
<evidence type="ECO:0000259" key="8">
    <source>
        <dbReference type="PROSITE" id="PS51755"/>
    </source>
</evidence>
<evidence type="ECO:0000256" key="6">
    <source>
        <dbReference type="PROSITE-ProRule" id="PRU01091"/>
    </source>
</evidence>
<keyword evidence="10" id="KW-1185">Reference proteome</keyword>
<dbReference type="InterPro" id="IPR036388">
    <property type="entry name" value="WH-like_DNA-bd_sf"/>
</dbReference>
<dbReference type="EMBL" id="JBBDHD010000211">
    <property type="protein sequence ID" value="MFH7600332.1"/>
    <property type="molecule type" value="Genomic_DNA"/>
</dbReference>
<keyword evidence="4 6" id="KW-0238">DNA-binding</keyword>
<accession>A0ABW7PPH7</accession>
<dbReference type="InterPro" id="IPR051677">
    <property type="entry name" value="AfsR-DnrI-RedD_regulator"/>
</dbReference>
<evidence type="ECO:0000256" key="5">
    <source>
        <dbReference type="ARBA" id="ARBA00023163"/>
    </source>
</evidence>
<dbReference type="Pfam" id="PF00486">
    <property type="entry name" value="Trans_reg_C"/>
    <property type="match status" value="1"/>
</dbReference>
<evidence type="ECO:0000256" key="2">
    <source>
        <dbReference type="ARBA" id="ARBA00023012"/>
    </source>
</evidence>
<feature type="domain" description="OmpR/PhoB-type" evidence="8">
    <location>
        <begin position="1"/>
        <end position="98"/>
    </location>
</feature>
<dbReference type="Proteomes" id="UP001610631">
    <property type="component" value="Unassembled WGS sequence"/>
</dbReference>
<dbReference type="PROSITE" id="PS51755">
    <property type="entry name" value="OMPR_PHOB"/>
    <property type="match status" value="1"/>
</dbReference>
<dbReference type="RefSeq" id="WP_395513910.1">
    <property type="nucleotide sequence ID" value="NZ_JBBDHD010000211.1"/>
</dbReference>
<name>A0ABW7PPH7_9ACTN</name>
<feature type="DNA-binding region" description="OmpR/PhoB-type" evidence="6">
    <location>
        <begin position="1"/>
        <end position="98"/>
    </location>
</feature>
<evidence type="ECO:0000256" key="3">
    <source>
        <dbReference type="ARBA" id="ARBA00023015"/>
    </source>
</evidence>
<keyword evidence="5" id="KW-0804">Transcription</keyword>
<dbReference type="SMART" id="SM00862">
    <property type="entry name" value="Trans_reg_C"/>
    <property type="match status" value="1"/>
</dbReference>
<evidence type="ECO:0000256" key="7">
    <source>
        <dbReference type="SAM" id="MobiDB-lite"/>
    </source>
</evidence>
<evidence type="ECO:0000313" key="10">
    <source>
        <dbReference type="Proteomes" id="UP001610631"/>
    </source>
</evidence>
<reference evidence="9 10" key="1">
    <citation type="submission" date="2024-03" db="EMBL/GenBank/DDBJ databases">
        <title>Whole genome sequencing of Streptomyces racemochromogenes, to identify antimicrobial biosynthetic gene clusters.</title>
        <authorList>
            <person name="Suryawanshi P."/>
            <person name="Krishnaraj P.U."/>
            <person name="Arun Y.P."/>
            <person name="Suryawanshi M.P."/>
            <person name="Rakshit O."/>
        </authorList>
    </citation>
    <scope>NUCLEOTIDE SEQUENCE [LARGE SCALE GENOMIC DNA]</scope>
    <source>
        <strain evidence="9 10">AUDT626</strain>
    </source>
</reference>
<dbReference type="InterPro" id="IPR005158">
    <property type="entry name" value="BTAD"/>
</dbReference>
<dbReference type="InterPro" id="IPR016032">
    <property type="entry name" value="Sig_transdc_resp-reg_C-effctor"/>
</dbReference>
<dbReference type="Pfam" id="PF03704">
    <property type="entry name" value="BTAD"/>
    <property type="match status" value="1"/>
</dbReference>
<proteinExistence type="inferred from homology"/>
<dbReference type="PANTHER" id="PTHR35807">
    <property type="entry name" value="TRANSCRIPTIONAL REGULATOR REDD-RELATED"/>
    <property type="match status" value="1"/>
</dbReference>
<organism evidence="9 10">
    <name type="scientific">Streptomyces racemochromogenes</name>
    <dbReference type="NCBI Taxonomy" id="67353"/>
    <lineage>
        <taxon>Bacteria</taxon>
        <taxon>Bacillati</taxon>
        <taxon>Actinomycetota</taxon>
        <taxon>Actinomycetes</taxon>
        <taxon>Kitasatosporales</taxon>
        <taxon>Streptomycetaceae</taxon>
        <taxon>Streptomyces</taxon>
    </lineage>
</organism>
<dbReference type="Gene3D" id="1.25.40.10">
    <property type="entry name" value="Tetratricopeptide repeat domain"/>
    <property type="match status" value="1"/>
</dbReference>
<gene>
    <name evidence="9" type="ORF">WDV06_35315</name>
</gene>
<comment type="similarity">
    <text evidence="1">Belongs to the AfsR/DnrI/RedD regulatory family.</text>
</comment>
<dbReference type="PANTHER" id="PTHR35807:SF1">
    <property type="entry name" value="TRANSCRIPTIONAL REGULATOR REDD"/>
    <property type="match status" value="1"/>
</dbReference>
<keyword evidence="3" id="KW-0805">Transcription regulation</keyword>
<dbReference type="SUPFAM" id="SSF48452">
    <property type="entry name" value="TPR-like"/>
    <property type="match status" value="1"/>
</dbReference>